<keyword evidence="1" id="KW-0472">Membrane</keyword>
<gene>
    <name evidence="2" type="ORF">SAMN05216370_0006</name>
</gene>
<dbReference type="AlphaFoldDB" id="A0A1G4U6A2"/>
<organism evidence="2 3">
    <name type="scientific">Pseudomonas peli</name>
    <dbReference type="NCBI Taxonomy" id="592361"/>
    <lineage>
        <taxon>Bacteria</taxon>
        <taxon>Pseudomonadati</taxon>
        <taxon>Pseudomonadota</taxon>
        <taxon>Gammaproteobacteria</taxon>
        <taxon>Pseudomonadales</taxon>
        <taxon>Pseudomonadaceae</taxon>
        <taxon>Pseudomonas</taxon>
    </lineage>
</organism>
<proteinExistence type="predicted"/>
<name>A0A1G4U6A2_9PSED</name>
<keyword evidence="3" id="KW-1185">Reference proteome</keyword>
<protein>
    <submittedName>
        <fullName evidence="2">Type IV secretion system protein VirB3</fullName>
    </submittedName>
</protein>
<feature type="transmembrane region" description="Helical" evidence="1">
    <location>
        <begin position="21"/>
        <end position="47"/>
    </location>
</feature>
<dbReference type="OrthoDB" id="7063003at2"/>
<dbReference type="EMBL" id="FMTL01000010">
    <property type="protein sequence ID" value="SCW89170.1"/>
    <property type="molecule type" value="Genomic_DNA"/>
</dbReference>
<accession>A0A1G4U6A2</accession>
<comment type="caution">
    <text evidence="2">The sequence shown here is derived from an EMBL/GenBank/DDBJ whole genome shotgun (WGS) entry which is preliminary data.</text>
</comment>
<evidence type="ECO:0000313" key="3">
    <source>
        <dbReference type="Proteomes" id="UP000242418"/>
    </source>
</evidence>
<keyword evidence="1" id="KW-1133">Transmembrane helix</keyword>
<evidence type="ECO:0000313" key="2">
    <source>
        <dbReference type="EMBL" id="SCW89170.1"/>
    </source>
</evidence>
<evidence type="ECO:0000256" key="1">
    <source>
        <dbReference type="SAM" id="Phobius"/>
    </source>
</evidence>
<sequence>MAEGKEEPTFASFKGLGYVSMFMGVPLGPLLILFGAGVFGAFLFGMIFGWPGMIWPLVCGLVLMFLKVLCETDNKAMERARWVFKAWRLRLKLVSPILTVSPNKPGSKHEHFFRRLKKIHRTG</sequence>
<reference evidence="2 3" key="1">
    <citation type="submission" date="2016-10" db="EMBL/GenBank/DDBJ databases">
        <authorList>
            <person name="Varghese N."/>
            <person name="Submissions S."/>
        </authorList>
    </citation>
    <scope>NUCLEOTIDE SEQUENCE [LARGE SCALE GENOMIC DNA]</scope>
    <source>
        <strain evidence="2 3">DSM 17833</strain>
    </source>
</reference>
<dbReference type="Proteomes" id="UP000242418">
    <property type="component" value="Unassembled WGS sequence"/>
</dbReference>
<feature type="transmembrane region" description="Helical" evidence="1">
    <location>
        <begin position="53"/>
        <end position="70"/>
    </location>
</feature>
<dbReference type="RefSeq" id="WP_143003851.1">
    <property type="nucleotide sequence ID" value="NZ_FMTL01000010.1"/>
</dbReference>
<keyword evidence="1" id="KW-0812">Transmembrane</keyword>